<dbReference type="FunFam" id="3.40.50.720:FF:000084">
    <property type="entry name" value="Short-chain dehydrogenase reductase"/>
    <property type="match status" value="1"/>
</dbReference>
<dbReference type="NCBIfam" id="NF005559">
    <property type="entry name" value="PRK07231.1"/>
    <property type="match status" value="1"/>
</dbReference>
<evidence type="ECO:0000256" key="1">
    <source>
        <dbReference type="ARBA" id="ARBA00006484"/>
    </source>
</evidence>
<dbReference type="PRINTS" id="PR00080">
    <property type="entry name" value="SDRFAMILY"/>
</dbReference>
<dbReference type="Gene3D" id="3.40.50.720">
    <property type="entry name" value="NAD(P)-binding Rossmann-like Domain"/>
    <property type="match status" value="1"/>
</dbReference>
<dbReference type="PROSITE" id="PS00061">
    <property type="entry name" value="ADH_SHORT"/>
    <property type="match status" value="1"/>
</dbReference>
<evidence type="ECO:0000313" key="3">
    <source>
        <dbReference type="EMBL" id="SAK95622.1"/>
    </source>
</evidence>
<comment type="similarity">
    <text evidence="1">Belongs to the short-chain dehydrogenases/reductases (SDR) family.</text>
</comment>
<proteinExistence type="inferred from homology"/>
<dbReference type="SMART" id="SM00822">
    <property type="entry name" value="PKS_KR"/>
    <property type="match status" value="1"/>
</dbReference>
<dbReference type="EMBL" id="FCOF02000080">
    <property type="protein sequence ID" value="SAK95622.1"/>
    <property type="molecule type" value="Genomic_DNA"/>
</dbReference>
<dbReference type="InterPro" id="IPR020904">
    <property type="entry name" value="Sc_DH/Rdtase_CS"/>
</dbReference>
<dbReference type="SUPFAM" id="SSF51735">
    <property type="entry name" value="NAD(P)-binding Rossmann-fold domains"/>
    <property type="match status" value="1"/>
</dbReference>
<dbReference type="GO" id="GO:0048038">
    <property type="term" value="F:quinone binding"/>
    <property type="evidence" value="ECO:0007669"/>
    <property type="project" value="TreeGrafter"/>
</dbReference>
<dbReference type="Pfam" id="PF13561">
    <property type="entry name" value="adh_short_C2"/>
    <property type="match status" value="1"/>
</dbReference>
<dbReference type="PANTHER" id="PTHR42760:SF121">
    <property type="entry name" value="3-OXOACYL-(ACYL-CARRIER-PROTEIN) REDUCTASE"/>
    <property type="match status" value="1"/>
</dbReference>
<keyword evidence="4" id="KW-1185">Reference proteome</keyword>
<protein>
    <submittedName>
        <fullName evidence="3">Sorbitol dehydrogenase</fullName>
    </submittedName>
</protein>
<dbReference type="InterPro" id="IPR057326">
    <property type="entry name" value="KR_dom"/>
</dbReference>
<name>A0A158DLY2_9BURK</name>
<dbReference type="GO" id="GO:0016616">
    <property type="term" value="F:oxidoreductase activity, acting on the CH-OH group of donors, NAD or NADP as acceptor"/>
    <property type="evidence" value="ECO:0007669"/>
    <property type="project" value="TreeGrafter"/>
</dbReference>
<dbReference type="InterPro" id="IPR002347">
    <property type="entry name" value="SDR_fam"/>
</dbReference>
<dbReference type="PANTHER" id="PTHR42760">
    <property type="entry name" value="SHORT-CHAIN DEHYDROGENASES/REDUCTASES FAMILY MEMBER"/>
    <property type="match status" value="1"/>
</dbReference>
<dbReference type="Proteomes" id="UP000054870">
    <property type="component" value="Unassembled WGS sequence"/>
</dbReference>
<evidence type="ECO:0000313" key="4">
    <source>
        <dbReference type="Proteomes" id="UP000054870"/>
    </source>
</evidence>
<dbReference type="InterPro" id="IPR036291">
    <property type="entry name" value="NAD(P)-bd_dom_sf"/>
</dbReference>
<sequence>MRLIEKVAVVTGGAQGIGFAIAQRLAREGACVTIADLNRDLAESAAQRIRDDGGKALAAQADVADREQVRAVIARTTERYGRLDLMFNNAGFNKPMPFLEVTEENWNAVLRVNALGVLIGMQEAAKVMIKQGHGGKIVNTASIASRQGYPEFAPYCASKFAVVALIQAGARALAQHRITVNGFAPGVVATPLWDTLDKDLMAIGSSSKPGEAIESFSSSILLGRAAQADEVAGTALFLASSDSDYMTGQIVAIDGGMVLV</sequence>
<accession>A0A158DLY2</accession>
<organism evidence="3 4">
    <name type="scientific">Caballeronia catudaia</name>
    <dbReference type="NCBI Taxonomy" id="1777136"/>
    <lineage>
        <taxon>Bacteria</taxon>
        <taxon>Pseudomonadati</taxon>
        <taxon>Pseudomonadota</taxon>
        <taxon>Betaproteobacteria</taxon>
        <taxon>Burkholderiales</taxon>
        <taxon>Burkholderiaceae</taxon>
        <taxon>Caballeronia</taxon>
    </lineage>
</organism>
<comment type="caution">
    <text evidence="3">The sequence shown here is derived from an EMBL/GenBank/DDBJ whole genome shotgun (WGS) entry which is preliminary data.</text>
</comment>
<evidence type="ECO:0000259" key="2">
    <source>
        <dbReference type="SMART" id="SM00822"/>
    </source>
</evidence>
<dbReference type="AlphaFoldDB" id="A0A158DLY2"/>
<dbReference type="PRINTS" id="PR00081">
    <property type="entry name" value="GDHRDH"/>
</dbReference>
<dbReference type="OrthoDB" id="196630at2"/>
<dbReference type="GO" id="GO:0006633">
    <property type="term" value="P:fatty acid biosynthetic process"/>
    <property type="evidence" value="ECO:0007669"/>
    <property type="project" value="TreeGrafter"/>
</dbReference>
<gene>
    <name evidence="3" type="ORF">AWB75_06938</name>
</gene>
<reference evidence="3" key="1">
    <citation type="submission" date="2016-01" db="EMBL/GenBank/DDBJ databases">
        <authorList>
            <person name="Peeters C."/>
        </authorList>
    </citation>
    <scope>NUCLEOTIDE SEQUENCE [LARGE SCALE GENOMIC DNA]</scope>
    <source>
        <strain evidence="3">LMG 29318</strain>
    </source>
</reference>
<feature type="domain" description="Ketoreductase" evidence="2">
    <location>
        <begin position="6"/>
        <end position="196"/>
    </location>
</feature>
<dbReference type="RefSeq" id="WP_061128523.1">
    <property type="nucleotide sequence ID" value="NZ_FCOF02000080.1"/>
</dbReference>